<sequence length="151" mass="17305">MDVLVERHPFLYFQDGSIVIQVGNTLYKVFASILSDRSQVFQDCFSLPRPQAQGDGLDDENPVLLSDNDFDITNLFHFLFYMCARDHAINALDTMVQLTPVKRISLARACEVDYWLEPAFRDLLKGPLDLTLEEAKLIGITNFYLISRAKR</sequence>
<dbReference type="AlphaFoldDB" id="A0A0H2QXG4"/>
<accession>A0A0H2QXG4</accession>
<dbReference type="InParanoid" id="A0A0H2QXG4"/>
<dbReference type="EMBL" id="KQ086756">
    <property type="protein sequence ID" value="KLO04044.1"/>
    <property type="molecule type" value="Genomic_DNA"/>
</dbReference>
<evidence type="ECO:0000313" key="1">
    <source>
        <dbReference type="EMBL" id="KLO04044.1"/>
    </source>
</evidence>
<keyword evidence="2" id="KW-1185">Reference proteome</keyword>
<evidence type="ECO:0000313" key="2">
    <source>
        <dbReference type="Proteomes" id="UP000053477"/>
    </source>
</evidence>
<reference evidence="1 2" key="1">
    <citation type="submission" date="2015-04" db="EMBL/GenBank/DDBJ databases">
        <title>Complete genome sequence of Schizopora paradoxa KUC8140, a cosmopolitan wood degrader in East Asia.</title>
        <authorList>
            <consortium name="DOE Joint Genome Institute"/>
            <person name="Min B."/>
            <person name="Park H."/>
            <person name="Jang Y."/>
            <person name="Kim J.-J."/>
            <person name="Kim K.H."/>
            <person name="Pangilinan J."/>
            <person name="Lipzen A."/>
            <person name="Riley R."/>
            <person name="Grigoriev I.V."/>
            <person name="Spatafora J.W."/>
            <person name="Choi I.-G."/>
        </authorList>
    </citation>
    <scope>NUCLEOTIDE SEQUENCE [LARGE SCALE GENOMIC DNA]</scope>
    <source>
        <strain evidence="1 2">KUC8140</strain>
    </source>
</reference>
<feature type="non-terminal residue" evidence="1">
    <location>
        <position position="151"/>
    </location>
</feature>
<evidence type="ECO:0008006" key="3">
    <source>
        <dbReference type="Google" id="ProtNLM"/>
    </source>
</evidence>
<dbReference type="Proteomes" id="UP000053477">
    <property type="component" value="Unassembled WGS sequence"/>
</dbReference>
<name>A0A0H2QXG4_9AGAM</name>
<dbReference type="OrthoDB" id="3204157at2759"/>
<organism evidence="1 2">
    <name type="scientific">Schizopora paradoxa</name>
    <dbReference type="NCBI Taxonomy" id="27342"/>
    <lineage>
        <taxon>Eukaryota</taxon>
        <taxon>Fungi</taxon>
        <taxon>Dikarya</taxon>
        <taxon>Basidiomycota</taxon>
        <taxon>Agaricomycotina</taxon>
        <taxon>Agaricomycetes</taxon>
        <taxon>Hymenochaetales</taxon>
        <taxon>Schizoporaceae</taxon>
        <taxon>Schizopora</taxon>
    </lineage>
</organism>
<proteinExistence type="predicted"/>
<protein>
    <recommendedName>
        <fullName evidence="3">BTB domain-containing protein</fullName>
    </recommendedName>
</protein>
<gene>
    <name evidence="1" type="ORF">SCHPADRAFT_841083</name>
</gene>